<feature type="transmembrane region" description="Helical" evidence="7">
    <location>
        <begin position="22"/>
        <end position="43"/>
    </location>
</feature>
<evidence type="ECO:0000256" key="7">
    <source>
        <dbReference type="SAM" id="Phobius"/>
    </source>
</evidence>
<evidence type="ECO:0000256" key="2">
    <source>
        <dbReference type="ARBA" id="ARBA00008193"/>
    </source>
</evidence>
<dbReference type="GO" id="GO:0005886">
    <property type="term" value="C:plasma membrane"/>
    <property type="evidence" value="ECO:0007669"/>
    <property type="project" value="UniProtKB-SubCell"/>
</dbReference>
<evidence type="ECO:0000256" key="5">
    <source>
        <dbReference type="ARBA" id="ARBA00022989"/>
    </source>
</evidence>
<comment type="caution">
    <text evidence="9">The sequence shown here is derived from an EMBL/GenBank/DDBJ whole genome shotgun (WGS) entry which is preliminary data.</text>
</comment>
<keyword evidence="4 7" id="KW-0812">Transmembrane</keyword>
<evidence type="ECO:0000256" key="6">
    <source>
        <dbReference type="ARBA" id="ARBA00023136"/>
    </source>
</evidence>
<evidence type="ECO:0000256" key="3">
    <source>
        <dbReference type="ARBA" id="ARBA00022475"/>
    </source>
</evidence>
<keyword evidence="6 7" id="KW-0472">Membrane</keyword>
<evidence type="ECO:0000259" key="8">
    <source>
        <dbReference type="Pfam" id="PF03458"/>
    </source>
</evidence>
<keyword evidence="10" id="KW-1185">Reference proteome</keyword>
<evidence type="ECO:0000256" key="4">
    <source>
        <dbReference type="ARBA" id="ARBA00022692"/>
    </source>
</evidence>
<evidence type="ECO:0000313" key="10">
    <source>
        <dbReference type="Proteomes" id="UP000248326"/>
    </source>
</evidence>
<feature type="domain" description="Glycine transporter" evidence="8">
    <location>
        <begin position="112"/>
        <end position="187"/>
    </location>
</feature>
<proteinExistence type="inferred from homology"/>
<organism evidence="9 10">
    <name type="scientific">Deinococcus yavapaiensis KR-236</name>
    <dbReference type="NCBI Taxonomy" id="694435"/>
    <lineage>
        <taxon>Bacteria</taxon>
        <taxon>Thermotogati</taxon>
        <taxon>Deinococcota</taxon>
        <taxon>Deinococci</taxon>
        <taxon>Deinococcales</taxon>
        <taxon>Deinococcaceae</taxon>
        <taxon>Deinococcus</taxon>
    </lineage>
</organism>
<comment type="similarity">
    <text evidence="2">Belongs to the UPF0126 family.</text>
</comment>
<protein>
    <submittedName>
        <fullName evidence="9">Putative membrane protein YeiH</fullName>
    </submittedName>
</protein>
<dbReference type="PANTHER" id="PTHR30506:SF3">
    <property type="entry name" value="UPF0126 INNER MEMBRANE PROTEIN YADS-RELATED"/>
    <property type="match status" value="1"/>
</dbReference>
<dbReference type="AlphaFoldDB" id="A0A318S6K7"/>
<dbReference type="Proteomes" id="UP000248326">
    <property type="component" value="Unassembled WGS sequence"/>
</dbReference>
<accession>A0A318S6K7</accession>
<keyword evidence="3" id="KW-1003">Cell membrane</keyword>
<keyword evidence="5 7" id="KW-1133">Transmembrane helix</keyword>
<feature type="transmembrane region" description="Helical" evidence="7">
    <location>
        <begin position="138"/>
        <end position="157"/>
    </location>
</feature>
<dbReference type="Pfam" id="PF03458">
    <property type="entry name" value="Gly_transporter"/>
    <property type="match status" value="2"/>
</dbReference>
<evidence type="ECO:0000256" key="1">
    <source>
        <dbReference type="ARBA" id="ARBA00004651"/>
    </source>
</evidence>
<feature type="transmembrane region" description="Helical" evidence="7">
    <location>
        <begin position="169"/>
        <end position="187"/>
    </location>
</feature>
<feature type="transmembrane region" description="Helical" evidence="7">
    <location>
        <begin position="50"/>
        <end position="68"/>
    </location>
</feature>
<sequence length="229" mass="24013">MCDTAFVATPPGFDLPSLDVQASLRVLDLVGIFAFSLSGALVGVRKRFDLFGVVVLGCVTAVGGGSIRDALTGTVPPVYLRDETYLWVAILGAVVGFAFGPRLERFDRTLSVFDTLGLALFAVSGALGGLALGFGPLGVIFVGALSGVGGGVIRDVLARETPQILYRHDQLYATAAAAGALVVYLLHGRVPDLASQLVAAGIVIALRWLSRRGRVRLPVRRLPESELGP</sequence>
<reference evidence="9 10" key="1">
    <citation type="submission" date="2018-06" db="EMBL/GenBank/DDBJ databases">
        <title>Genomic Encyclopedia of Type Strains, Phase IV (KMG-IV): sequencing the most valuable type-strain genomes for metagenomic binning, comparative biology and taxonomic classification.</title>
        <authorList>
            <person name="Goeker M."/>
        </authorList>
    </citation>
    <scope>NUCLEOTIDE SEQUENCE [LARGE SCALE GENOMIC DNA]</scope>
    <source>
        <strain evidence="9 10">DSM 18048</strain>
    </source>
</reference>
<dbReference type="PANTHER" id="PTHR30506">
    <property type="entry name" value="INNER MEMBRANE PROTEIN"/>
    <property type="match status" value="1"/>
</dbReference>
<gene>
    <name evidence="9" type="ORF">DES52_105161</name>
</gene>
<dbReference type="InterPro" id="IPR005115">
    <property type="entry name" value="Gly_transporter"/>
</dbReference>
<feature type="transmembrane region" description="Helical" evidence="7">
    <location>
        <begin position="112"/>
        <end position="132"/>
    </location>
</feature>
<evidence type="ECO:0000313" key="9">
    <source>
        <dbReference type="EMBL" id="PYE54523.1"/>
    </source>
</evidence>
<name>A0A318S6K7_9DEIO</name>
<feature type="transmembrane region" description="Helical" evidence="7">
    <location>
        <begin position="84"/>
        <end position="100"/>
    </location>
</feature>
<feature type="domain" description="Glycine transporter" evidence="8">
    <location>
        <begin position="26"/>
        <end position="99"/>
    </location>
</feature>
<feature type="transmembrane region" description="Helical" evidence="7">
    <location>
        <begin position="193"/>
        <end position="210"/>
    </location>
</feature>
<comment type="subcellular location">
    <subcellularLocation>
        <location evidence="1">Cell membrane</location>
        <topology evidence="1">Multi-pass membrane protein</topology>
    </subcellularLocation>
</comment>
<dbReference type="EMBL" id="QJSX01000005">
    <property type="protein sequence ID" value="PYE54523.1"/>
    <property type="molecule type" value="Genomic_DNA"/>
</dbReference>